<dbReference type="InterPro" id="IPR007419">
    <property type="entry name" value="BFD-like_2Fe2S-bd_dom"/>
</dbReference>
<dbReference type="GO" id="GO:0046872">
    <property type="term" value="F:metal ion binding"/>
    <property type="evidence" value="ECO:0007669"/>
    <property type="project" value="UniProtKB-KW"/>
</dbReference>
<comment type="similarity">
    <text evidence="8">Belongs to the Bfd family.</text>
</comment>
<accession>A0A6S6YPE9</accession>
<dbReference type="PANTHER" id="PTHR37424">
    <property type="entry name" value="BACTERIOFERRITIN-ASSOCIATED FERREDOXIN"/>
    <property type="match status" value="1"/>
</dbReference>
<name>A0A6S6YPE9_9PROT</name>
<reference evidence="10 11" key="1">
    <citation type="submission" date="2020-03" db="EMBL/GenBank/DDBJ databases">
        <authorList>
            <consortium name="Genoscope - CEA"/>
            <person name="William W."/>
        </authorList>
    </citation>
    <scope>NUCLEOTIDE SEQUENCE [LARGE SCALE GENOMIC DNA]</scope>
    <source>
        <strain evidence="11">DSM 16959</strain>
    </source>
</reference>
<dbReference type="OrthoDB" id="9815350at2"/>
<evidence type="ECO:0000256" key="7">
    <source>
        <dbReference type="ARBA" id="ARBA00039386"/>
    </source>
</evidence>
<dbReference type="GO" id="GO:0051537">
    <property type="term" value="F:2 iron, 2 sulfur cluster binding"/>
    <property type="evidence" value="ECO:0007669"/>
    <property type="project" value="UniProtKB-KW"/>
</dbReference>
<organism evidence="10 11">
    <name type="scientific">Denitratisoma oestradiolicum</name>
    <dbReference type="NCBI Taxonomy" id="311182"/>
    <lineage>
        <taxon>Bacteria</taxon>
        <taxon>Pseudomonadati</taxon>
        <taxon>Pseudomonadota</taxon>
        <taxon>Betaproteobacteria</taxon>
        <taxon>Nitrosomonadales</taxon>
        <taxon>Sterolibacteriaceae</taxon>
        <taxon>Denitratisoma</taxon>
    </lineage>
</organism>
<gene>
    <name evidence="10" type="ORF">DENOEST_2473</name>
</gene>
<dbReference type="EMBL" id="LR778301">
    <property type="protein sequence ID" value="CAB1369638.1"/>
    <property type="molecule type" value="Genomic_DNA"/>
</dbReference>
<dbReference type="InterPro" id="IPR041854">
    <property type="entry name" value="BFD-like_2Fe2S-bd_dom_sf"/>
</dbReference>
<dbReference type="Proteomes" id="UP000515733">
    <property type="component" value="Chromosome"/>
</dbReference>
<feature type="domain" description="BFD-like [2Fe-2S]-binding" evidence="9">
    <location>
        <begin position="2"/>
        <end position="49"/>
    </location>
</feature>
<dbReference type="KEGG" id="doe:DENOEST_2473"/>
<keyword evidence="11" id="KW-1185">Reference proteome</keyword>
<keyword evidence="6" id="KW-0411">Iron-sulfur</keyword>
<evidence type="ECO:0000256" key="3">
    <source>
        <dbReference type="ARBA" id="ARBA00022723"/>
    </source>
</evidence>
<evidence type="ECO:0000313" key="10">
    <source>
        <dbReference type="EMBL" id="CAB1369638.1"/>
    </source>
</evidence>
<dbReference type="Gene3D" id="1.10.10.1100">
    <property type="entry name" value="BFD-like [2Fe-2S]-binding domain"/>
    <property type="match status" value="1"/>
</dbReference>
<evidence type="ECO:0000256" key="8">
    <source>
        <dbReference type="ARBA" id="ARBA00046332"/>
    </source>
</evidence>
<dbReference type="AlphaFoldDB" id="A0A6S6YPE9"/>
<evidence type="ECO:0000256" key="6">
    <source>
        <dbReference type="ARBA" id="ARBA00023014"/>
    </source>
</evidence>
<evidence type="ECO:0000256" key="4">
    <source>
        <dbReference type="ARBA" id="ARBA00022982"/>
    </source>
</evidence>
<keyword evidence="1" id="KW-0813">Transport</keyword>
<dbReference type="RefSeq" id="WP_145771239.1">
    <property type="nucleotide sequence ID" value="NZ_LR778301.1"/>
</dbReference>
<evidence type="ECO:0000313" key="11">
    <source>
        <dbReference type="Proteomes" id="UP000515733"/>
    </source>
</evidence>
<evidence type="ECO:0000256" key="1">
    <source>
        <dbReference type="ARBA" id="ARBA00022448"/>
    </source>
</evidence>
<keyword evidence="2" id="KW-0001">2Fe-2S</keyword>
<keyword evidence="3" id="KW-0479">Metal-binding</keyword>
<proteinExistence type="inferred from homology"/>
<sequence length="70" mass="7506">MYVCVCHAVTDRDISAAVAQGCGNLRELRQQLGFGTCCGRCNSCARKVMTESMHAHAPHPRIDAARCVGA</sequence>
<keyword evidence="4" id="KW-0249">Electron transport</keyword>
<dbReference type="InterPro" id="IPR052371">
    <property type="entry name" value="BFD-associated_ferredoxin"/>
</dbReference>
<evidence type="ECO:0000256" key="5">
    <source>
        <dbReference type="ARBA" id="ARBA00023004"/>
    </source>
</evidence>
<keyword evidence="5" id="KW-0408">Iron</keyword>
<evidence type="ECO:0000256" key="2">
    <source>
        <dbReference type="ARBA" id="ARBA00022714"/>
    </source>
</evidence>
<protein>
    <recommendedName>
        <fullName evidence="7">Bacterioferritin-associated ferredoxin</fullName>
    </recommendedName>
</protein>
<evidence type="ECO:0000259" key="9">
    <source>
        <dbReference type="Pfam" id="PF04324"/>
    </source>
</evidence>
<dbReference type="PANTHER" id="PTHR37424:SF1">
    <property type="entry name" value="BACTERIOFERRITIN-ASSOCIATED FERREDOXIN"/>
    <property type="match status" value="1"/>
</dbReference>
<dbReference type="Pfam" id="PF04324">
    <property type="entry name" value="Fer2_BFD"/>
    <property type="match status" value="1"/>
</dbReference>